<sequence length="83" mass="8529">MKTIITAALTSLIAVLPATADPKPTATPDAAVAAASTAAVAAVRSPATRYCYKTEMTGSHIVTTVCKTRSDWKDIGVIVPKGL</sequence>
<dbReference type="RefSeq" id="WP_058754342.1">
    <property type="nucleotide sequence ID" value="NZ_LDTB01000006.1"/>
</dbReference>
<dbReference type="AlphaFoldDB" id="A0A147I8U3"/>
<dbReference type="Proteomes" id="UP000074310">
    <property type="component" value="Unassembled WGS sequence"/>
</dbReference>
<proteinExistence type="predicted"/>
<dbReference type="PATRIC" id="fig|869719.3.peg.2749"/>
<comment type="caution">
    <text evidence="2">The sequence shown here is derived from an EMBL/GenBank/DDBJ whole genome shotgun (WGS) entry which is preliminary data.</text>
</comment>
<keyword evidence="1" id="KW-0732">Signal</keyword>
<keyword evidence="3" id="KW-1185">Reference proteome</keyword>
<evidence type="ECO:0000313" key="2">
    <source>
        <dbReference type="EMBL" id="KTT75726.1"/>
    </source>
</evidence>
<organism evidence="2 3">
    <name type="scientific">Sphingomonas endophytica</name>
    <dbReference type="NCBI Taxonomy" id="869719"/>
    <lineage>
        <taxon>Bacteria</taxon>
        <taxon>Pseudomonadati</taxon>
        <taxon>Pseudomonadota</taxon>
        <taxon>Alphaproteobacteria</taxon>
        <taxon>Sphingomonadales</taxon>
        <taxon>Sphingomonadaceae</taxon>
        <taxon>Sphingomonas</taxon>
    </lineage>
</organism>
<evidence type="ECO:0000313" key="3">
    <source>
        <dbReference type="Proteomes" id="UP000074310"/>
    </source>
</evidence>
<accession>A0A147I8U3</accession>
<feature type="chain" id="PRO_5007548401" evidence="1">
    <location>
        <begin position="21"/>
        <end position="83"/>
    </location>
</feature>
<name>A0A147I8U3_9SPHN</name>
<reference evidence="2 3" key="1">
    <citation type="journal article" date="2016" name="Front. Microbiol.">
        <title>Genomic Resource of Rice Seed Associated Bacteria.</title>
        <authorList>
            <person name="Midha S."/>
            <person name="Bansal K."/>
            <person name="Sharma S."/>
            <person name="Kumar N."/>
            <person name="Patil P.P."/>
            <person name="Chaudhry V."/>
            <person name="Patil P.B."/>
        </authorList>
    </citation>
    <scope>NUCLEOTIDE SEQUENCE [LARGE SCALE GENOMIC DNA]</scope>
    <source>
        <strain evidence="2 3">NS334</strain>
    </source>
</reference>
<protein>
    <submittedName>
        <fullName evidence="2">Uncharacterized protein</fullName>
    </submittedName>
</protein>
<dbReference type="EMBL" id="LDTB01000006">
    <property type="protein sequence ID" value="KTT75726.1"/>
    <property type="molecule type" value="Genomic_DNA"/>
</dbReference>
<evidence type="ECO:0000256" key="1">
    <source>
        <dbReference type="SAM" id="SignalP"/>
    </source>
</evidence>
<feature type="signal peptide" evidence="1">
    <location>
        <begin position="1"/>
        <end position="20"/>
    </location>
</feature>
<gene>
    <name evidence="2" type="ORF">NS334_02175</name>
</gene>